<dbReference type="PANTHER" id="PTHR23021:SF26">
    <property type="entry name" value="SERPENTINE RECEPTOR, CLASS T"/>
    <property type="match status" value="1"/>
</dbReference>
<comment type="caution">
    <text evidence="2">The sequence shown here is derived from an EMBL/GenBank/DDBJ whole genome shotgun (WGS) entry which is preliminary data.</text>
</comment>
<feature type="transmembrane region" description="Helical" evidence="1">
    <location>
        <begin position="190"/>
        <end position="214"/>
    </location>
</feature>
<keyword evidence="1" id="KW-0812">Transmembrane</keyword>
<keyword evidence="3" id="KW-1185">Reference proteome</keyword>
<accession>A0A4U5MU23</accession>
<keyword evidence="1" id="KW-0472">Membrane</keyword>
<evidence type="ECO:0000313" key="3">
    <source>
        <dbReference type="Proteomes" id="UP000298663"/>
    </source>
</evidence>
<reference evidence="2 3" key="2">
    <citation type="journal article" date="2019" name="G3 (Bethesda)">
        <title>Hybrid Assembly of the Genome of the Entomopathogenic Nematode Steinernema carpocapsae Identifies the X-Chromosome.</title>
        <authorList>
            <person name="Serra L."/>
            <person name="Macchietto M."/>
            <person name="Macias-Munoz A."/>
            <person name="McGill C.J."/>
            <person name="Rodriguez I.M."/>
            <person name="Rodriguez B."/>
            <person name="Murad R."/>
            <person name="Mortazavi A."/>
        </authorList>
    </citation>
    <scope>NUCLEOTIDE SEQUENCE [LARGE SCALE GENOMIC DNA]</scope>
    <source>
        <strain evidence="2 3">ALL</strain>
    </source>
</reference>
<protein>
    <recommendedName>
        <fullName evidence="4">G-protein coupled receptors family 1 profile domain-containing protein</fullName>
    </recommendedName>
</protein>
<name>A0A4U5MU23_STECR</name>
<organism evidence="2 3">
    <name type="scientific">Steinernema carpocapsae</name>
    <name type="common">Entomopathogenic nematode</name>
    <dbReference type="NCBI Taxonomy" id="34508"/>
    <lineage>
        <taxon>Eukaryota</taxon>
        <taxon>Metazoa</taxon>
        <taxon>Ecdysozoa</taxon>
        <taxon>Nematoda</taxon>
        <taxon>Chromadorea</taxon>
        <taxon>Rhabditida</taxon>
        <taxon>Tylenchina</taxon>
        <taxon>Panagrolaimomorpha</taxon>
        <taxon>Strongyloidoidea</taxon>
        <taxon>Steinernematidae</taxon>
        <taxon>Steinernema</taxon>
    </lineage>
</organism>
<sequence>MHPFCTSNNSLSFSASGEKAAYATEANVVVGILYLLHGIIGIPLSSFILWVFWQPSQRQHTCYKLMAVTTILDILNLINACIFAGTFSVFGLTHCNFGMFVNYVASWQFMVWFMYSMACQVVCLNRLLLFINKVLVDFLFRGKRIYFWILLVPVYGIVAFVAVPDAFYAYNSSEGYYLFRRSSELPNSVQIYGDFLKTGWVTLSYIVLSVLMYWEKRNNESGTGKMPSYQIRVTMQTLLVAVLYDLCVCFYLGEAYFPFPDFLAKIAGMLGQLLWIYMHVGTAIVYMTLNTSVKTALKTLLGIKKKTTVVTETVALRKEENNAKTTMQPRNADPLAPLAGRPRKTANIKKDRKFLESVQNFDVNEDFFRQLYTFEPRRLYMYGCELIEEEFCFLFFF</sequence>
<feature type="transmembrane region" description="Helical" evidence="1">
    <location>
        <begin position="32"/>
        <end position="53"/>
    </location>
</feature>
<dbReference type="Proteomes" id="UP000298663">
    <property type="component" value="Unassembled WGS sequence"/>
</dbReference>
<feature type="transmembrane region" description="Helical" evidence="1">
    <location>
        <begin position="104"/>
        <end position="124"/>
    </location>
</feature>
<keyword evidence="1" id="KW-1133">Transmembrane helix</keyword>
<dbReference type="PANTHER" id="PTHR23021">
    <property type="entry name" value="SERPENTINE RECEPTOR, CLASS T"/>
    <property type="match status" value="1"/>
</dbReference>
<feature type="transmembrane region" description="Helical" evidence="1">
    <location>
        <begin position="235"/>
        <end position="257"/>
    </location>
</feature>
<evidence type="ECO:0000256" key="1">
    <source>
        <dbReference type="SAM" id="Phobius"/>
    </source>
</evidence>
<dbReference type="EMBL" id="AZBU02000006">
    <property type="protein sequence ID" value="TKR73260.1"/>
    <property type="molecule type" value="Genomic_DNA"/>
</dbReference>
<dbReference type="SUPFAM" id="SSF81321">
    <property type="entry name" value="Family A G protein-coupled receptor-like"/>
    <property type="match status" value="1"/>
</dbReference>
<feature type="transmembrane region" description="Helical" evidence="1">
    <location>
        <begin position="145"/>
        <end position="170"/>
    </location>
</feature>
<dbReference type="Gene3D" id="1.20.1070.10">
    <property type="entry name" value="Rhodopsin 7-helix transmembrane proteins"/>
    <property type="match status" value="1"/>
</dbReference>
<feature type="transmembrane region" description="Helical" evidence="1">
    <location>
        <begin position="65"/>
        <end position="92"/>
    </location>
</feature>
<proteinExistence type="predicted"/>
<gene>
    <name evidence="2" type="ORF">L596_020593</name>
</gene>
<reference evidence="2 3" key="1">
    <citation type="journal article" date="2015" name="Genome Biol.">
        <title>Comparative genomics of Steinernema reveals deeply conserved gene regulatory networks.</title>
        <authorList>
            <person name="Dillman A.R."/>
            <person name="Macchietto M."/>
            <person name="Porter C.F."/>
            <person name="Rogers A."/>
            <person name="Williams B."/>
            <person name="Antoshechkin I."/>
            <person name="Lee M.M."/>
            <person name="Goodwin Z."/>
            <person name="Lu X."/>
            <person name="Lewis E.E."/>
            <person name="Goodrich-Blair H."/>
            <person name="Stock S.P."/>
            <person name="Adams B.J."/>
            <person name="Sternberg P.W."/>
            <person name="Mortazavi A."/>
        </authorList>
    </citation>
    <scope>NUCLEOTIDE SEQUENCE [LARGE SCALE GENOMIC DNA]</scope>
    <source>
        <strain evidence="2 3">ALL</strain>
    </source>
</reference>
<evidence type="ECO:0000313" key="2">
    <source>
        <dbReference type="EMBL" id="TKR73260.1"/>
    </source>
</evidence>
<evidence type="ECO:0008006" key="4">
    <source>
        <dbReference type="Google" id="ProtNLM"/>
    </source>
</evidence>
<dbReference type="InterPro" id="IPR019425">
    <property type="entry name" value="7TM_GPCR_serpentine_rcpt_Srt"/>
</dbReference>
<feature type="transmembrane region" description="Helical" evidence="1">
    <location>
        <begin position="269"/>
        <end position="289"/>
    </location>
</feature>
<dbReference type="Pfam" id="PF10321">
    <property type="entry name" value="7TM_GPCR_Srt"/>
    <property type="match status" value="1"/>
</dbReference>
<dbReference type="AlphaFoldDB" id="A0A4U5MU23"/>